<protein>
    <submittedName>
        <fullName evidence="1">Uncharacterized protein</fullName>
    </submittedName>
</protein>
<dbReference type="EMBL" id="BMAW01105231">
    <property type="protein sequence ID" value="GFT18398.1"/>
    <property type="molecule type" value="Genomic_DNA"/>
</dbReference>
<proteinExistence type="predicted"/>
<accession>A0A8X6NL01</accession>
<evidence type="ECO:0000313" key="2">
    <source>
        <dbReference type="Proteomes" id="UP000887013"/>
    </source>
</evidence>
<reference evidence="1" key="1">
    <citation type="submission" date="2020-08" db="EMBL/GenBank/DDBJ databases">
        <title>Multicomponent nature underlies the extraordinary mechanical properties of spider dragline silk.</title>
        <authorList>
            <person name="Kono N."/>
            <person name="Nakamura H."/>
            <person name="Mori M."/>
            <person name="Yoshida Y."/>
            <person name="Ohtoshi R."/>
            <person name="Malay A.D."/>
            <person name="Moran D.A.P."/>
            <person name="Tomita M."/>
            <person name="Numata K."/>
            <person name="Arakawa K."/>
        </authorList>
    </citation>
    <scope>NUCLEOTIDE SEQUENCE</scope>
</reference>
<name>A0A8X6NL01_NEPPI</name>
<gene>
    <name evidence="1" type="ORF">NPIL_97641</name>
</gene>
<keyword evidence="2" id="KW-1185">Reference proteome</keyword>
<evidence type="ECO:0000313" key="1">
    <source>
        <dbReference type="EMBL" id="GFT18398.1"/>
    </source>
</evidence>
<organism evidence="1 2">
    <name type="scientific">Nephila pilipes</name>
    <name type="common">Giant wood spider</name>
    <name type="synonym">Nephila maculata</name>
    <dbReference type="NCBI Taxonomy" id="299642"/>
    <lineage>
        <taxon>Eukaryota</taxon>
        <taxon>Metazoa</taxon>
        <taxon>Ecdysozoa</taxon>
        <taxon>Arthropoda</taxon>
        <taxon>Chelicerata</taxon>
        <taxon>Arachnida</taxon>
        <taxon>Araneae</taxon>
        <taxon>Araneomorphae</taxon>
        <taxon>Entelegynae</taxon>
        <taxon>Araneoidea</taxon>
        <taxon>Nephilidae</taxon>
        <taxon>Nephila</taxon>
    </lineage>
</organism>
<dbReference type="Proteomes" id="UP000887013">
    <property type="component" value="Unassembled WGS sequence"/>
</dbReference>
<dbReference type="AlphaFoldDB" id="A0A8X6NL01"/>
<feature type="non-terminal residue" evidence="1">
    <location>
        <position position="1"/>
    </location>
</feature>
<comment type="caution">
    <text evidence="1">The sequence shown here is derived from an EMBL/GenBank/DDBJ whole genome shotgun (WGS) entry which is preliminary data.</text>
</comment>
<sequence length="131" mass="14790">FEPSETSKSPDKIHQELEEWIQHTVSSRISTYFLERRPQLLLLNSELPTLSGSRINASSFSHVQKQPGTGLSPPPCLSTTSSDSQLYILLYQLNICSVTHFIISCMSQVFGQQFYLPISALPLQHRGMPIR</sequence>